<dbReference type="InterPro" id="IPR000792">
    <property type="entry name" value="Tscrpt_reg_LuxR_C"/>
</dbReference>
<dbReference type="PROSITE" id="PS50043">
    <property type="entry name" value="HTH_LUXR_2"/>
    <property type="match status" value="1"/>
</dbReference>
<dbReference type="Proteomes" id="UP001500804">
    <property type="component" value="Unassembled WGS sequence"/>
</dbReference>
<dbReference type="PRINTS" id="PR00038">
    <property type="entry name" value="HTHLUXR"/>
</dbReference>
<dbReference type="InterPro" id="IPR036388">
    <property type="entry name" value="WH-like_DNA-bd_sf"/>
</dbReference>
<dbReference type="Gene3D" id="3.40.50.300">
    <property type="entry name" value="P-loop containing nucleotide triphosphate hydrolases"/>
    <property type="match status" value="1"/>
</dbReference>
<evidence type="ECO:0000313" key="2">
    <source>
        <dbReference type="EMBL" id="GAA5121661.1"/>
    </source>
</evidence>
<proteinExistence type="predicted"/>
<dbReference type="CDD" id="cd06170">
    <property type="entry name" value="LuxR_C_like"/>
    <property type="match status" value="1"/>
</dbReference>
<evidence type="ECO:0000259" key="1">
    <source>
        <dbReference type="PROSITE" id="PS50043"/>
    </source>
</evidence>
<dbReference type="PANTHER" id="PTHR47691:SF3">
    <property type="entry name" value="HTH-TYPE TRANSCRIPTIONAL REGULATOR RV0890C-RELATED"/>
    <property type="match status" value="1"/>
</dbReference>
<dbReference type="Gene3D" id="1.10.10.10">
    <property type="entry name" value="Winged helix-like DNA-binding domain superfamily/Winged helix DNA-binding domain"/>
    <property type="match status" value="1"/>
</dbReference>
<feature type="domain" description="HTH luxR-type" evidence="1">
    <location>
        <begin position="1"/>
        <end position="67"/>
    </location>
</feature>
<protein>
    <recommendedName>
        <fullName evidence="1">HTH luxR-type domain-containing protein</fullName>
    </recommendedName>
</protein>
<dbReference type="SUPFAM" id="SSF52540">
    <property type="entry name" value="P-loop containing nucleoside triphosphate hydrolases"/>
    <property type="match status" value="1"/>
</dbReference>
<dbReference type="PRINTS" id="PR00364">
    <property type="entry name" value="DISEASERSIST"/>
</dbReference>
<dbReference type="SMART" id="SM00421">
    <property type="entry name" value="HTH_LUXR"/>
    <property type="match status" value="1"/>
</dbReference>
<dbReference type="SUPFAM" id="SSF46894">
    <property type="entry name" value="C-terminal effector domain of the bipartite response regulators"/>
    <property type="match status" value="1"/>
</dbReference>
<dbReference type="Pfam" id="PF25872">
    <property type="entry name" value="HTH_77"/>
    <property type="match status" value="1"/>
</dbReference>
<dbReference type="InterPro" id="IPR027417">
    <property type="entry name" value="P-loop_NTPase"/>
</dbReference>
<gene>
    <name evidence="2" type="ORF">GCM10023320_30800</name>
</gene>
<sequence>MGHPAGTVISAREAEVLAAVGEHLSNAEIAARLFISIRTVESHVSSLLRKLGAEDRRALTLIAGERAAPAPPPPAPALPPALTSFVGRARERAELAAALHGQRLVSAVGPGGVGKTRLALAVAADISDRFADGVWYVDLVPVTDASMIAPTIAAALGLGEQQGRTRQQTVLEWAAARRALLLLDNCEHLLDGVADLVERLLAQAPGVTVLATSRARLLLPFERAFAVEGLSVGKGSGGDAVALFEERAAAAGVVLGADDRRRVARVCRGLDGVPLAIELAAARLPALGVDGLEAGLADRLQLLTGARRVDSRHRSLRSTLDWSYTLLDPQAGQVLRRVAVFAGPFRADSAAAVAGMGAREVAAHLAALADHSLLVPVAASDGTRYRTLETVRQYGVELLEEEGELAECRSRHLSWAWHAATELLADEVIDTPRWRARFDRLADELRAGLGWAVDAGSKDAYEGKVLLATLCHRRGIASEAQWRFEQAAELAPDDRSAAESLHLAAGVAANRLAGDDAIRLHRAAADLCLRAGDTAAAARELARAAELWNRAAGTIAARPDELAPRALLDEAWRLAGEHRVTRARIAAAESFAVPETEESSGEVAEAALEVARGSGDLMAESTVLDRLTTIQLSRGEARAALASALHRIELLTPQVLDPCVGFELSDAHVMAVESAIASGDLAEARRLAERMRDLPLHREDEHVAVARLIVVCALEGDWQRALAAGDRFREGWERAGSPRVPTLRRAARAMATVHGMRGDTAAHDEWMRIFTALVPYVRQTHDQHSSAFFEGLMLLHLGRAREAVQVLEIHPRELRRWYQSIWRPWYAAAWAEAAVLAGEPDAVDRIAAVRATAAENAVTAALVQRCAALAAGDRPGVLAAADALESAGCRYQWARSLLLAGGPERERGASALLSMGALVI</sequence>
<dbReference type="InterPro" id="IPR058852">
    <property type="entry name" value="HTH_77"/>
</dbReference>
<dbReference type="InterPro" id="IPR016032">
    <property type="entry name" value="Sig_transdc_resp-reg_C-effctor"/>
</dbReference>
<dbReference type="RefSeq" id="WP_345605744.1">
    <property type="nucleotide sequence ID" value="NZ_BAABJO010000010.1"/>
</dbReference>
<accession>A0ABP9NIR6</accession>
<comment type="caution">
    <text evidence="2">The sequence shown here is derived from an EMBL/GenBank/DDBJ whole genome shotgun (WGS) entry which is preliminary data.</text>
</comment>
<dbReference type="EMBL" id="BAABJO010000010">
    <property type="protein sequence ID" value="GAA5121661.1"/>
    <property type="molecule type" value="Genomic_DNA"/>
</dbReference>
<name>A0ABP9NIR6_9PSEU</name>
<evidence type="ECO:0000313" key="3">
    <source>
        <dbReference type="Proteomes" id="UP001500804"/>
    </source>
</evidence>
<reference evidence="3" key="1">
    <citation type="journal article" date="2019" name="Int. J. Syst. Evol. Microbiol.">
        <title>The Global Catalogue of Microorganisms (GCM) 10K type strain sequencing project: providing services to taxonomists for standard genome sequencing and annotation.</title>
        <authorList>
            <consortium name="The Broad Institute Genomics Platform"/>
            <consortium name="The Broad Institute Genome Sequencing Center for Infectious Disease"/>
            <person name="Wu L."/>
            <person name="Ma J."/>
        </authorList>
    </citation>
    <scope>NUCLEOTIDE SEQUENCE [LARGE SCALE GENOMIC DNA]</scope>
    <source>
        <strain evidence="3">JCM 18302</strain>
    </source>
</reference>
<organism evidence="2 3">
    <name type="scientific">Pseudonocardia adelaidensis</name>
    <dbReference type="NCBI Taxonomy" id="648754"/>
    <lineage>
        <taxon>Bacteria</taxon>
        <taxon>Bacillati</taxon>
        <taxon>Actinomycetota</taxon>
        <taxon>Actinomycetes</taxon>
        <taxon>Pseudonocardiales</taxon>
        <taxon>Pseudonocardiaceae</taxon>
        <taxon>Pseudonocardia</taxon>
    </lineage>
</organism>
<keyword evidence="3" id="KW-1185">Reference proteome</keyword>
<dbReference type="Pfam" id="PF00196">
    <property type="entry name" value="GerE"/>
    <property type="match status" value="1"/>
</dbReference>
<dbReference type="PANTHER" id="PTHR47691">
    <property type="entry name" value="REGULATOR-RELATED"/>
    <property type="match status" value="1"/>
</dbReference>